<evidence type="ECO:0000256" key="3">
    <source>
        <dbReference type="SAM" id="MobiDB-lite"/>
    </source>
</evidence>
<comment type="cofactor">
    <cofactor evidence="1 2">
        <name>Zn(2+)</name>
        <dbReference type="ChEBI" id="CHEBI:29105"/>
    </cofactor>
    <text evidence="1 2">Binds 1 zinc ion per subunit.</text>
</comment>
<dbReference type="SUPFAM" id="SSF55486">
    <property type="entry name" value="Metalloproteases ('zincins'), catalytic domain"/>
    <property type="match status" value="1"/>
</dbReference>
<proteinExistence type="predicted"/>
<keyword evidence="1 2" id="KW-0378">Hydrolase</keyword>
<dbReference type="InterPro" id="IPR001506">
    <property type="entry name" value="Peptidase_M12A"/>
</dbReference>
<dbReference type="AlphaFoldDB" id="A0A553P7N4"/>
<accession>A0A553P7N4</accession>
<comment type="caution">
    <text evidence="5">The sequence shown here is derived from an EMBL/GenBank/DDBJ whole genome shotgun (WGS) entry which is preliminary data.</text>
</comment>
<feature type="binding site" evidence="1">
    <location>
        <position position="174"/>
    </location>
    <ligand>
        <name>Zn(2+)</name>
        <dbReference type="ChEBI" id="CHEBI:29105"/>
        <note>catalytic</note>
    </ligand>
</feature>
<keyword evidence="1 2" id="KW-0479">Metal-binding</keyword>
<gene>
    <name evidence="5" type="ORF">TCAL_15754</name>
</gene>
<keyword evidence="1 2" id="KW-0862">Zinc</keyword>
<feature type="binding site" evidence="1">
    <location>
        <position position="184"/>
    </location>
    <ligand>
        <name>Zn(2+)</name>
        <dbReference type="ChEBI" id="CHEBI:29105"/>
        <note>catalytic</note>
    </ligand>
</feature>
<feature type="region of interest" description="Disordered" evidence="3">
    <location>
        <begin position="279"/>
        <end position="298"/>
    </location>
</feature>
<dbReference type="PROSITE" id="PS51864">
    <property type="entry name" value="ASTACIN"/>
    <property type="match status" value="1"/>
</dbReference>
<dbReference type="GO" id="GO:0004222">
    <property type="term" value="F:metalloendopeptidase activity"/>
    <property type="evidence" value="ECO:0007669"/>
    <property type="project" value="UniProtKB-UniRule"/>
</dbReference>
<dbReference type="STRING" id="6832.A0A553P7N4"/>
<evidence type="ECO:0000256" key="2">
    <source>
        <dbReference type="RuleBase" id="RU361183"/>
    </source>
</evidence>
<organism evidence="5 6">
    <name type="scientific">Tigriopus californicus</name>
    <name type="common">Marine copepod</name>
    <dbReference type="NCBI Taxonomy" id="6832"/>
    <lineage>
        <taxon>Eukaryota</taxon>
        <taxon>Metazoa</taxon>
        <taxon>Ecdysozoa</taxon>
        <taxon>Arthropoda</taxon>
        <taxon>Crustacea</taxon>
        <taxon>Multicrustacea</taxon>
        <taxon>Hexanauplia</taxon>
        <taxon>Copepoda</taxon>
        <taxon>Harpacticoida</taxon>
        <taxon>Harpacticidae</taxon>
        <taxon>Tigriopus</taxon>
    </lineage>
</organism>
<feature type="binding site" evidence="1">
    <location>
        <position position="178"/>
    </location>
    <ligand>
        <name>Zn(2+)</name>
        <dbReference type="ChEBI" id="CHEBI:29105"/>
        <note>catalytic</note>
    </ligand>
</feature>
<name>A0A553P7N4_TIGCA</name>
<dbReference type="OMA" id="RITYANY"/>
<dbReference type="InterPro" id="IPR034035">
    <property type="entry name" value="Astacin-like_dom"/>
</dbReference>
<dbReference type="EC" id="3.4.24.-" evidence="2"/>
<dbReference type="PRINTS" id="PR00480">
    <property type="entry name" value="ASTACIN"/>
</dbReference>
<dbReference type="Pfam" id="PF01400">
    <property type="entry name" value="Astacin"/>
    <property type="match status" value="1"/>
</dbReference>
<reference evidence="5 6" key="1">
    <citation type="journal article" date="2018" name="Nat. Ecol. Evol.">
        <title>Genomic signatures of mitonuclear coevolution across populations of Tigriopus californicus.</title>
        <authorList>
            <person name="Barreto F.S."/>
            <person name="Watson E.T."/>
            <person name="Lima T.G."/>
            <person name="Willett C.S."/>
            <person name="Edmands S."/>
            <person name="Li W."/>
            <person name="Burton R.S."/>
        </authorList>
    </citation>
    <scope>NUCLEOTIDE SEQUENCE [LARGE SCALE GENOMIC DNA]</scope>
    <source>
        <strain evidence="5 6">San Diego</strain>
    </source>
</reference>
<feature type="region of interest" description="Disordered" evidence="3">
    <location>
        <begin position="335"/>
        <end position="358"/>
    </location>
</feature>
<dbReference type="Gene3D" id="3.40.390.10">
    <property type="entry name" value="Collagenase (Catalytic Domain)"/>
    <property type="match status" value="1"/>
</dbReference>
<evidence type="ECO:0000313" key="5">
    <source>
        <dbReference type="EMBL" id="TRY73693.1"/>
    </source>
</evidence>
<dbReference type="SMART" id="SM00235">
    <property type="entry name" value="ZnMc"/>
    <property type="match status" value="1"/>
</dbReference>
<dbReference type="PANTHER" id="PTHR10127">
    <property type="entry name" value="DISCOIDIN, CUB, EGF, LAMININ , AND ZINC METALLOPROTEASE DOMAIN CONTAINING"/>
    <property type="match status" value="1"/>
</dbReference>
<feature type="region of interest" description="Disordered" evidence="3">
    <location>
        <begin position="1"/>
        <end position="54"/>
    </location>
</feature>
<feature type="active site" evidence="1">
    <location>
        <position position="175"/>
    </location>
</feature>
<protein>
    <recommendedName>
        <fullName evidence="2">Metalloendopeptidase</fullName>
        <ecNumber evidence="2">3.4.24.-</ecNumber>
    </recommendedName>
</protein>
<dbReference type="EMBL" id="VCGU01000007">
    <property type="protein sequence ID" value="TRY73693.1"/>
    <property type="molecule type" value="Genomic_DNA"/>
</dbReference>
<keyword evidence="1 2" id="KW-0482">Metalloprotease</keyword>
<sequence>MEINGNPMPVPQTYSDLDYYPDSSGGDNLDDYAYGSAGANPAQQESDIPRDEDGNYIVGDMILSPEQYKADFLGEDLRSGIRGDKYRWPGGIIPYRMDGTLTSSERRDVVGSIGRFNKIMAGCLKIREAFQSESAYVKVHHGRGGCGYSSVGRQGSSQTLSISGGCFTDDTILHEFIHAFGFYHEQSRPDRDQYVTIVTENISPSNRNNFNLRVNDLTFNVPYDGLSIMHYSSKAFSRNGKDTIISKIPGVPTSRLGRGDKMTKLDILKLKRMYGCSETSEPTTEIPTIKPINPTSPSSSTESIASILGLLGSVIDPDQVQSGYDTGDYTSFEGDYGASSQAGTGEEYVSVGSSDDYY</sequence>
<dbReference type="PANTHER" id="PTHR10127:SF814">
    <property type="entry name" value="MEPRIN A SUBUNIT BETA"/>
    <property type="match status" value="1"/>
</dbReference>
<evidence type="ECO:0000256" key="1">
    <source>
        <dbReference type="PROSITE-ProRule" id="PRU01211"/>
    </source>
</evidence>
<comment type="caution">
    <text evidence="1">Lacks conserved residue(s) required for the propagation of feature annotation.</text>
</comment>
<dbReference type="GO" id="GO:0008270">
    <property type="term" value="F:zinc ion binding"/>
    <property type="evidence" value="ECO:0007669"/>
    <property type="project" value="UniProtKB-UniRule"/>
</dbReference>
<feature type="domain" description="Peptidase M12A" evidence="4">
    <location>
        <begin position="79"/>
        <end position="277"/>
    </location>
</feature>
<keyword evidence="1 2" id="KW-0645">Protease</keyword>
<dbReference type="CDD" id="cd04280">
    <property type="entry name" value="ZnMc_astacin_like"/>
    <property type="match status" value="1"/>
</dbReference>
<dbReference type="Proteomes" id="UP000318571">
    <property type="component" value="Chromosome 3"/>
</dbReference>
<dbReference type="GO" id="GO:0006508">
    <property type="term" value="P:proteolysis"/>
    <property type="evidence" value="ECO:0007669"/>
    <property type="project" value="UniProtKB-KW"/>
</dbReference>
<dbReference type="InterPro" id="IPR024079">
    <property type="entry name" value="MetalloPept_cat_dom_sf"/>
</dbReference>
<keyword evidence="6" id="KW-1185">Reference proteome</keyword>
<dbReference type="InterPro" id="IPR006026">
    <property type="entry name" value="Peptidase_Metallo"/>
</dbReference>
<evidence type="ECO:0000313" key="6">
    <source>
        <dbReference type="Proteomes" id="UP000318571"/>
    </source>
</evidence>
<evidence type="ECO:0000259" key="4">
    <source>
        <dbReference type="PROSITE" id="PS51864"/>
    </source>
</evidence>